<comment type="caution">
    <text evidence="3">The sequence shown here is derived from an EMBL/GenBank/DDBJ whole genome shotgun (WGS) entry which is preliminary data.</text>
</comment>
<keyword evidence="4" id="KW-1185">Reference proteome</keyword>
<feature type="signal peptide" evidence="2">
    <location>
        <begin position="1"/>
        <end position="23"/>
    </location>
</feature>
<keyword evidence="2" id="KW-0732">Signal</keyword>
<dbReference type="OrthoDB" id="7059414at2"/>
<gene>
    <name evidence="3" type="ORF">FVW59_17655</name>
</gene>
<sequence>MNRKGVVYAASAALLLAIWPAAADEQLARLRVEVSVEGFKRWQRGEEYADSRISETYHLLTQVRSSGEASEVNARDPNFLQQQIATAAQVQQSLREARARAGKEVPAAATTMEEYLAQQQKLAEDMQRAQAACQGDVGCMMNAAQTFGQQAAMLAYPPAADAPAPATDLDEAPAEARYLDFYGYEGCPGEIHIVINNTSEGATADVSGMVPFRQADTADYRGSGLNVSMQCLASGLVYDLKTQRIYTGGIGFPTPRGRYYYWDRLHGETVNEDTEVTTTAPVWEWVAGQLQQAAASGSASTTLPITGDASGDGAATDGSTLSGEARVAMTWSFELL</sequence>
<evidence type="ECO:0000256" key="1">
    <source>
        <dbReference type="SAM" id="Coils"/>
    </source>
</evidence>
<proteinExistence type="predicted"/>
<dbReference type="Proteomes" id="UP000321933">
    <property type="component" value="Unassembled WGS sequence"/>
</dbReference>
<evidence type="ECO:0000313" key="3">
    <source>
        <dbReference type="EMBL" id="TXS89344.1"/>
    </source>
</evidence>
<feature type="chain" id="PRO_5022833295" evidence="2">
    <location>
        <begin position="24"/>
        <end position="336"/>
    </location>
</feature>
<evidence type="ECO:0000256" key="2">
    <source>
        <dbReference type="SAM" id="SignalP"/>
    </source>
</evidence>
<dbReference type="RefSeq" id="WP_148065706.1">
    <property type="nucleotide sequence ID" value="NZ_VRYZ01000009.1"/>
</dbReference>
<organism evidence="3 4">
    <name type="scientific">Parahaliea aestuarii</name>
    <dbReference type="NCBI Taxonomy" id="1852021"/>
    <lineage>
        <taxon>Bacteria</taxon>
        <taxon>Pseudomonadati</taxon>
        <taxon>Pseudomonadota</taxon>
        <taxon>Gammaproteobacteria</taxon>
        <taxon>Cellvibrionales</taxon>
        <taxon>Halieaceae</taxon>
        <taxon>Parahaliea</taxon>
    </lineage>
</organism>
<reference evidence="3 4" key="1">
    <citation type="submission" date="2019-08" db="EMBL/GenBank/DDBJ databases">
        <title>Parahaliea maris sp. nov., isolated from the surface seawater.</title>
        <authorList>
            <person name="Liu Y."/>
        </authorList>
    </citation>
    <scope>NUCLEOTIDE SEQUENCE [LARGE SCALE GENOMIC DNA]</scope>
    <source>
        <strain evidence="3 4">S2-26</strain>
    </source>
</reference>
<accession>A0A5C8ZNK9</accession>
<dbReference type="AlphaFoldDB" id="A0A5C8ZNK9"/>
<keyword evidence="1" id="KW-0175">Coiled coil</keyword>
<protein>
    <submittedName>
        <fullName evidence="3">Uncharacterized protein</fullName>
    </submittedName>
</protein>
<evidence type="ECO:0000313" key="4">
    <source>
        <dbReference type="Proteomes" id="UP000321933"/>
    </source>
</evidence>
<name>A0A5C8ZNK9_9GAMM</name>
<feature type="coiled-coil region" evidence="1">
    <location>
        <begin position="80"/>
        <end position="132"/>
    </location>
</feature>
<dbReference type="EMBL" id="VRYZ01000009">
    <property type="protein sequence ID" value="TXS89344.1"/>
    <property type="molecule type" value="Genomic_DNA"/>
</dbReference>